<protein>
    <submittedName>
        <fullName evidence="2">T5orf172 domain-containing protein</fullName>
    </submittedName>
</protein>
<dbReference type="Proteomes" id="UP000095283">
    <property type="component" value="Unplaced"/>
</dbReference>
<reference evidence="2" key="1">
    <citation type="submission" date="2016-11" db="UniProtKB">
        <authorList>
            <consortium name="WormBaseParasite"/>
        </authorList>
    </citation>
    <scope>IDENTIFICATION</scope>
</reference>
<evidence type="ECO:0000313" key="2">
    <source>
        <dbReference type="WBParaSite" id="Hba_13460"/>
    </source>
</evidence>
<keyword evidence="1" id="KW-1185">Reference proteome</keyword>
<evidence type="ECO:0000313" key="1">
    <source>
        <dbReference type="Proteomes" id="UP000095283"/>
    </source>
</evidence>
<accession>A0A1I7X7K2</accession>
<organism evidence="1 2">
    <name type="scientific">Heterorhabditis bacteriophora</name>
    <name type="common">Entomopathogenic nematode worm</name>
    <dbReference type="NCBI Taxonomy" id="37862"/>
    <lineage>
        <taxon>Eukaryota</taxon>
        <taxon>Metazoa</taxon>
        <taxon>Ecdysozoa</taxon>
        <taxon>Nematoda</taxon>
        <taxon>Chromadorea</taxon>
        <taxon>Rhabditida</taxon>
        <taxon>Rhabditina</taxon>
        <taxon>Rhabditomorpha</taxon>
        <taxon>Strongyloidea</taxon>
        <taxon>Heterorhabditidae</taxon>
        <taxon>Heterorhabditis</taxon>
    </lineage>
</organism>
<dbReference type="WBParaSite" id="Hba_13460">
    <property type="protein sequence ID" value="Hba_13460"/>
    <property type="gene ID" value="Hba_13460"/>
</dbReference>
<proteinExistence type="predicted"/>
<name>A0A1I7X7K2_HETBA</name>
<dbReference type="AlphaFoldDB" id="A0A1I7X7K2"/>
<sequence>MVYLVQKHVKHKYIEAFLQLGQNIPCKSEGHDTLVNICTNITQGNWCPQSSNGHLRALLENKQTWYEMLILHYKLHQFCHICDSISEESKEANTLRKYIFNEGMERCDTEQDQQTLYFKICTPSRHEINEQQGENREKLEEYWSYLKQGVMTTVVHVMDRVELSESKRAQCQQMCGTYENKRGVSHSYRNTLLKSIETMCRPVDNYAACMYHTVKFDMDGDFY</sequence>